<evidence type="ECO:0000313" key="5">
    <source>
        <dbReference type="Proteomes" id="UP000270411"/>
    </source>
</evidence>
<evidence type="ECO:0000259" key="3">
    <source>
        <dbReference type="Pfam" id="PF00534"/>
    </source>
</evidence>
<evidence type="ECO:0000256" key="1">
    <source>
        <dbReference type="ARBA" id="ARBA00022679"/>
    </source>
</evidence>
<proteinExistence type="predicted"/>
<feature type="domain" description="Glycosyl transferase family 1" evidence="3">
    <location>
        <begin position="441"/>
        <end position="565"/>
    </location>
</feature>
<dbReference type="Proteomes" id="UP000270411">
    <property type="component" value="Chromosome 1"/>
</dbReference>
<evidence type="ECO:0000256" key="2">
    <source>
        <dbReference type="PROSITE-ProRule" id="PRU00339"/>
    </source>
</evidence>
<dbReference type="AlphaFoldDB" id="A0A3G8H3F2"/>
<keyword evidence="1 4" id="KW-0808">Transferase</keyword>
<feature type="repeat" description="TPR" evidence="2">
    <location>
        <begin position="50"/>
        <end position="83"/>
    </location>
</feature>
<dbReference type="GO" id="GO:0016757">
    <property type="term" value="F:glycosyltransferase activity"/>
    <property type="evidence" value="ECO:0007669"/>
    <property type="project" value="InterPro"/>
</dbReference>
<evidence type="ECO:0000313" key="4">
    <source>
        <dbReference type="EMBL" id="AZG14839.1"/>
    </source>
</evidence>
<feature type="repeat" description="TPR" evidence="2">
    <location>
        <begin position="84"/>
        <end position="117"/>
    </location>
</feature>
<name>A0A3G8H3F2_9BURK</name>
<dbReference type="Pfam" id="PF14559">
    <property type="entry name" value="TPR_19"/>
    <property type="match status" value="1"/>
</dbReference>
<keyword evidence="2" id="KW-0802">TPR repeat</keyword>
<dbReference type="SMART" id="SM00028">
    <property type="entry name" value="TPR"/>
    <property type="match status" value="3"/>
</dbReference>
<gene>
    <name evidence="4" type="ORF">EHF44_16200</name>
</gene>
<protein>
    <submittedName>
        <fullName evidence="4">Glycosyltransferase</fullName>
    </submittedName>
</protein>
<dbReference type="InterPro" id="IPR001296">
    <property type="entry name" value="Glyco_trans_1"/>
</dbReference>
<dbReference type="PANTHER" id="PTHR46401">
    <property type="entry name" value="GLYCOSYLTRANSFERASE WBBK-RELATED"/>
    <property type="match status" value="1"/>
</dbReference>
<dbReference type="Gene3D" id="3.40.50.2000">
    <property type="entry name" value="Glycogen Phosphorylase B"/>
    <property type="match status" value="1"/>
</dbReference>
<reference evidence="5" key="1">
    <citation type="submission" date="2018-11" db="EMBL/GenBank/DDBJ databases">
        <title>FDA dAtabase for Regulatory Grade micrObial Sequences (FDA-ARGOS): Supporting development and validation of Infectious Disease Dx tests.</title>
        <authorList>
            <person name="Goldberg B."/>
            <person name="Campos J."/>
            <person name="Tallon L."/>
            <person name="Sadzewicz L."/>
            <person name="Zhao X."/>
            <person name="Vavikolanu K."/>
            <person name="Mehta A."/>
            <person name="Aluvathingal J."/>
            <person name="Nadendla S."/>
            <person name="Geyer C."/>
            <person name="Nandy P."/>
            <person name="Yan Y."/>
            <person name="Sichtig H."/>
        </authorList>
    </citation>
    <scope>NUCLEOTIDE SEQUENCE [LARGE SCALE GENOMIC DNA]</scope>
    <source>
        <strain evidence="5">FDAARGOS_614</strain>
    </source>
</reference>
<dbReference type="InterPro" id="IPR011990">
    <property type="entry name" value="TPR-like_helical_dom_sf"/>
</dbReference>
<dbReference type="EMBL" id="CP033969">
    <property type="protein sequence ID" value="AZG14839.1"/>
    <property type="molecule type" value="Genomic_DNA"/>
</dbReference>
<dbReference type="OrthoDB" id="433681at2"/>
<dbReference type="SUPFAM" id="SSF48452">
    <property type="entry name" value="TPR-like"/>
    <property type="match status" value="1"/>
</dbReference>
<dbReference type="PROSITE" id="PS50005">
    <property type="entry name" value="TPR"/>
    <property type="match status" value="2"/>
</dbReference>
<dbReference type="CDD" id="cd03809">
    <property type="entry name" value="GT4_MtfB-like"/>
    <property type="match status" value="1"/>
</dbReference>
<sequence length="831" mass="89923">MKLFKKMWADQAGGQAATLVATADAARDARDWGTAAAHYRQALDARPELAPIWVQYGHALKESGNVVEARAAYRRALGLAPDVADTHLQMGHAAKLAGELEEAAACYAQALTLAPGHDDALRELHALALRGIRVDMHALRGAWNRAPATVPADDPVAALSVMLDAARAAAAHPANPTNAAHAEAARLAREQLASAVEILRRIDRDALQATRPAGQGAAIVFDATDLIHHFRGSRLPTGIQRVQLELISAACRATDPAHPAPMVCYLGDQGWLEVPGALFAQLCRICLGHGDAPPAAWQQTLMQLDTLMLGSAPMAFPRGAWLVSLGTSWFPEYLLHVRLARQRYGIRYVPFVHDLIPVVMPEHCVDDLVDRFAAWLLGAFAHADRFLVNSESTRRDLEAAAARLGQPLPAGHVEVVRLDADIRKPGLRAPEAANMQGWGWSRQPFVLMLSTVEPRKNHLAAFRAWRSLIDHHGARHVPQLVCVGARGWKNEAALAMLDNDPVLASRVTILSGLADPQVALLLERCLFTLYPSLYEGWGLPVTESLCHGRVPAVSDVASLPEAGGLLADYFDPQSPGELLRVVEKLIFDVPYRRSREQRIAAEFRPRTWQQLGDQIAQAVQRWQGGIGDAQPAAPAPTLATGRYYPMAAPRRLPLAQGTVVTESLRAGDGWHGVEDWGCWSRPGDSRLALRLTDDLADARVRVYLCVRGLPSRATQYRLACGEGPRSEGRLDAGRESWIAIDVDAPPPGQPLELSLHADAHESLGETTQGADARVIGPAVLGVYVCAADDTAARLRLVEAVTLGTLDALAVPAETDRFLLAARQTSQLLAGL</sequence>
<dbReference type="RefSeq" id="WP_124684593.1">
    <property type="nucleotide sequence ID" value="NZ_CP033969.1"/>
</dbReference>
<dbReference type="InterPro" id="IPR019734">
    <property type="entry name" value="TPR_rpt"/>
</dbReference>
<organism evidence="4 5">
    <name type="scientific">Cupriavidus pauculus</name>
    <dbReference type="NCBI Taxonomy" id="82633"/>
    <lineage>
        <taxon>Bacteria</taxon>
        <taxon>Pseudomonadati</taxon>
        <taxon>Pseudomonadota</taxon>
        <taxon>Betaproteobacteria</taxon>
        <taxon>Burkholderiales</taxon>
        <taxon>Burkholderiaceae</taxon>
        <taxon>Cupriavidus</taxon>
    </lineage>
</organism>
<dbReference type="Gene3D" id="1.25.40.10">
    <property type="entry name" value="Tetratricopeptide repeat domain"/>
    <property type="match status" value="2"/>
</dbReference>
<dbReference type="Pfam" id="PF00534">
    <property type="entry name" value="Glycos_transf_1"/>
    <property type="match status" value="1"/>
</dbReference>
<accession>A0A3G8H3F2</accession>
<dbReference type="KEGG" id="cpau:EHF44_16200"/>
<dbReference type="PANTHER" id="PTHR46401:SF2">
    <property type="entry name" value="GLYCOSYLTRANSFERASE WBBK-RELATED"/>
    <property type="match status" value="1"/>
</dbReference>
<dbReference type="SUPFAM" id="SSF53756">
    <property type="entry name" value="UDP-Glycosyltransferase/glycogen phosphorylase"/>
    <property type="match status" value="1"/>
</dbReference>